<comment type="caution">
    <text evidence="2">The sequence shown here is derived from an EMBL/GenBank/DDBJ whole genome shotgun (WGS) entry which is preliminary data.</text>
</comment>
<evidence type="ECO:0000313" key="2">
    <source>
        <dbReference type="EMBL" id="OMO58704.1"/>
    </source>
</evidence>
<feature type="region of interest" description="Disordered" evidence="1">
    <location>
        <begin position="1"/>
        <end position="24"/>
    </location>
</feature>
<sequence>MAIQRHLDDQDNRLHTMARQTKRK</sequence>
<accession>A0A1R3GKT1</accession>
<reference evidence="2 3" key="1">
    <citation type="submission" date="2013-09" db="EMBL/GenBank/DDBJ databases">
        <title>Corchorus capsularis genome sequencing.</title>
        <authorList>
            <person name="Alam M."/>
            <person name="Haque M.S."/>
            <person name="Islam M.S."/>
            <person name="Emdad E.M."/>
            <person name="Islam M.M."/>
            <person name="Ahmed B."/>
            <person name="Halim A."/>
            <person name="Hossen Q.M.M."/>
            <person name="Hossain M.Z."/>
            <person name="Ahmed R."/>
            <person name="Khan M.M."/>
            <person name="Islam R."/>
            <person name="Rashid M.M."/>
            <person name="Khan S.A."/>
            <person name="Rahman M.S."/>
            <person name="Alam M."/>
        </authorList>
    </citation>
    <scope>NUCLEOTIDE SEQUENCE [LARGE SCALE GENOMIC DNA]</scope>
    <source>
        <strain evidence="3">cv. CVL-1</strain>
        <tissue evidence="2">Whole seedling</tissue>
    </source>
</reference>
<dbReference type="Gramene" id="OMO58704">
    <property type="protein sequence ID" value="OMO58704"/>
    <property type="gene ID" value="CCACVL1_25411"/>
</dbReference>
<evidence type="ECO:0000313" key="3">
    <source>
        <dbReference type="Proteomes" id="UP000188268"/>
    </source>
</evidence>
<evidence type="ECO:0000256" key="1">
    <source>
        <dbReference type="SAM" id="MobiDB-lite"/>
    </source>
</evidence>
<organism evidence="2 3">
    <name type="scientific">Corchorus capsularis</name>
    <name type="common">Jute</name>
    <dbReference type="NCBI Taxonomy" id="210143"/>
    <lineage>
        <taxon>Eukaryota</taxon>
        <taxon>Viridiplantae</taxon>
        <taxon>Streptophyta</taxon>
        <taxon>Embryophyta</taxon>
        <taxon>Tracheophyta</taxon>
        <taxon>Spermatophyta</taxon>
        <taxon>Magnoliopsida</taxon>
        <taxon>eudicotyledons</taxon>
        <taxon>Gunneridae</taxon>
        <taxon>Pentapetalae</taxon>
        <taxon>rosids</taxon>
        <taxon>malvids</taxon>
        <taxon>Malvales</taxon>
        <taxon>Malvaceae</taxon>
        <taxon>Grewioideae</taxon>
        <taxon>Apeibeae</taxon>
        <taxon>Corchorus</taxon>
    </lineage>
</organism>
<dbReference type="AlphaFoldDB" id="A0A1R3GKT1"/>
<dbReference type="Proteomes" id="UP000188268">
    <property type="component" value="Unassembled WGS sequence"/>
</dbReference>
<proteinExistence type="predicted"/>
<dbReference type="EMBL" id="AWWV01014163">
    <property type="protein sequence ID" value="OMO58704.1"/>
    <property type="molecule type" value="Genomic_DNA"/>
</dbReference>
<keyword evidence="3" id="KW-1185">Reference proteome</keyword>
<protein>
    <submittedName>
        <fullName evidence="2">Uncharacterized protein</fullName>
    </submittedName>
</protein>
<feature type="compositionally biased region" description="Basic and acidic residues" evidence="1">
    <location>
        <begin position="1"/>
        <end position="14"/>
    </location>
</feature>
<gene>
    <name evidence="2" type="ORF">CCACVL1_25411</name>
</gene>
<name>A0A1R3GKT1_COCAP</name>